<comment type="caution">
    <text evidence="2">The sequence shown here is derived from an EMBL/GenBank/DDBJ whole genome shotgun (WGS) entry which is preliminary data.</text>
</comment>
<gene>
    <name evidence="2" type="ORF">H8S19_13015</name>
</gene>
<protein>
    <submittedName>
        <fullName evidence="2">Uncharacterized protein</fullName>
    </submittedName>
</protein>
<organism evidence="2 3">
    <name type="scientific">Clostridium segne</name>
    <dbReference type="NCBI Taxonomy" id="2763038"/>
    <lineage>
        <taxon>Bacteria</taxon>
        <taxon>Bacillati</taxon>
        <taxon>Bacillota</taxon>
        <taxon>Clostridia</taxon>
        <taxon>Eubacteriales</taxon>
        <taxon>Clostridiaceae</taxon>
        <taxon>Clostridium</taxon>
    </lineage>
</organism>
<reference evidence="2 3" key="1">
    <citation type="submission" date="2020-08" db="EMBL/GenBank/DDBJ databases">
        <title>Genome public.</title>
        <authorList>
            <person name="Liu C."/>
            <person name="Sun Q."/>
        </authorList>
    </citation>
    <scope>NUCLEOTIDE SEQUENCE [LARGE SCALE GENOMIC DNA]</scope>
    <source>
        <strain evidence="2 3">BX14</strain>
    </source>
</reference>
<evidence type="ECO:0000256" key="1">
    <source>
        <dbReference type="SAM" id="Coils"/>
    </source>
</evidence>
<feature type="coiled-coil region" evidence="1">
    <location>
        <begin position="208"/>
        <end position="300"/>
    </location>
</feature>
<dbReference type="AlphaFoldDB" id="A0AAW3X6Z7"/>
<dbReference type="EMBL" id="JACOOW010000016">
    <property type="protein sequence ID" value="MBC5657958.1"/>
    <property type="molecule type" value="Genomic_DNA"/>
</dbReference>
<dbReference type="Proteomes" id="UP000653904">
    <property type="component" value="Unassembled WGS sequence"/>
</dbReference>
<sequence>MGEIKQANFRIDSDTADAFRAFCEQKGMNQAQGFDHVMQVFELNQAKSSIPGRSVEIEEFETMVKSITSAYLYSLELNQNAEARAREEFSSELQRKELRLTELQKKVEQLQAEKKKMDAESALLTKQEQTLTEQLESLRKGAADQEQINQMLKEKLEEAQNQLKKNEHSKESEEMLKNELLQCKQELHDTVLALSHSQKEQEIKSESYQHASERILALETENKELQQKLTELTQELSKQKADADMGIQQCKAQAELTMERALFKKEREMQELLRQADKENARLEVLLEQAREQLKKENIDKDEQ</sequence>
<feature type="coiled-coil region" evidence="1">
    <location>
        <begin position="86"/>
        <end position="176"/>
    </location>
</feature>
<evidence type="ECO:0000313" key="3">
    <source>
        <dbReference type="Proteomes" id="UP000653904"/>
    </source>
</evidence>
<keyword evidence="3" id="KW-1185">Reference proteome</keyword>
<evidence type="ECO:0000313" key="2">
    <source>
        <dbReference type="EMBL" id="MBC5657958.1"/>
    </source>
</evidence>
<accession>A0AAW3X6Z7</accession>
<proteinExistence type="predicted"/>
<dbReference type="RefSeq" id="WP_118650755.1">
    <property type="nucleotide sequence ID" value="NZ_JACOOW010000016.1"/>
</dbReference>
<keyword evidence="1" id="KW-0175">Coiled coil</keyword>
<name>A0AAW3X6Z7_9CLOT</name>